<keyword evidence="3" id="KW-1185">Reference proteome</keyword>
<feature type="region of interest" description="Disordered" evidence="1">
    <location>
        <begin position="1"/>
        <end position="26"/>
    </location>
</feature>
<name>A0A4Y7SFJ8_COPMI</name>
<evidence type="ECO:0000313" key="2">
    <source>
        <dbReference type="EMBL" id="TEB19860.1"/>
    </source>
</evidence>
<dbReference type="EMBL" id="QPFP01000168">
    <property type="protein sequence ID" value="TEB19860.1"/>
    <property type="molecule type" value="Genomic_DNA"/>
</dbReference>
<feature type="compositionally biased region" description="Basic and acidic residues" evidence="1">
    <location>
        <begin position="1"/>
        <end position="16"/>
    </location>
</feature>
<dbReference type="AlphaFoldDB" id="A0A4Y7SFJ8"/>
<accession>A0A4Y7SFJ8</accession>
<protein>
    <submittedName>
        <fullName evidence="2">Uncharacterized protein</fullName>
    </submittedName>
</protein>
<sequence>MAAVRSDHEALAERRKSGPGLWSSRSEDHYVKEGSVAGVSQWQRGPTIPSGRVFQGCVNEGCAVFVVTTRRWAALWHPKGEQSPVLRSSQTQLARGSWKLEPRGTSPMTLEKLLPTEGAHLGTRKKARDCQMSEYTSPYLSHTEPLDPLFTGIRSWLQTPSWRMRSITEPRFSGKWAWKNRKLRRLGYSSAFQNTPYARVFPLGLTESWEGQRIPIRDDRRRMSHVCCPDDTKSGRKARVSLATRLPAWSGLKDGTALAVHVSHMVGVLVVLATETKEEADEESEARWQERGPMRERRRVAGRWPSWYGFRAAKSPGSASTSEGVEEDVGQSLGSGWWLCL</sequence>
<reference evidence="2 3" key="1">
    <citation type="journal article" date="2019" name="Nat. Ecol. Evol.">
        <title>Megaphylogeny resolves global patterns of mushroom evolution.</title>
        <authorList>
            <person name="Varga T."/>
            <person name="Krizsan K."/>
            <person name="Foldi C."/>
            <person name="Dima B."/>
            <person name="Sanchez-Garcia M."/>
            <person name="Sanchez-Ramirez S."/>
            <person name="Szollosi G.J."/>
            <person name="Szarkandi J.G."/>
            <person name="Papp V."/>
            <person name="Albert L."/>
            <person name="Andreopoulos W."/>
            <person name="Angelini C."/>
            <person name="Antonin V."/>
            <person name="Barry K.W."/>
            <person name="Bougher N.L."/>
            <person name="Buchanan P."/>
            <person name="Buyck B."/>
            <person name="Bense V."/>
            <person name="Catcheside P."/>
            <person name="Chovatia M."/>
            <person name="Cooper J."/>
            <person name="Damon W."/>
            <person name="Desjardin D."/>
            <person name="Finy P."/>
            <person name="Geml J."/>
            <person name="Haridas S."/>
            <person name="Hughes K."/>
            <person name="Justo A."/>
            <person name="Karasinski D."/>
            <person name="Kautmanova I."/>
            <person name="Kiss B."/>
            <person name="Kocsube S."/>
            <person name="Kotiranta H."/>
            <person name="LaButti K.M."/>
            <person name="Lechner B.E."/>
            <person name="Liimatainen K."/>
            <person name="Lipzen A."/>
            <person name="Lukacs Z."/>
            <person name="Mihaltcheva S."/>
            <person name="Morgado L.N."/>
            <person name="Niskanen T."/>
            <person name="Noordeloos M.E."/>
            <person name="Ohm R.A."/>
            <person name="Ortiz-Santana B."/>
            <person name="Ovrebo C."/>
            <person name="Racz N."/>
            <person name="Riley R."/>
            <person name="Savchenko A."/>
            <person name="Shiryaev A."/>
            <person name="Soop K."/>
            <person name="Spirin V."/>
            <person name="Szebenyi C."/>
            <person name="Tomsovsky M."/>
            <person name="Tulloss R.E."/>
            <person name="Uehling J."/>
            <person name="Grigoriev I.V."/>
            <person name="Vagvolgyi C."/>
            <person name="Papp T."/>
            <person name="Martin F.M."/>
            <person name="Miettinen O."/>
            <person name="Hibbett D.S."/>
            <person name="Nagy L.G."/>
        </authorList>
    </citation>
    <scope>NUCLEOTIDE SEQUENCE [LARGE SCALE GENOMIC DNA]</scope>
    <source>
        <strain evidence="2 3">FP101781</strain>
    </source>
</reference>
<gene>
    <name evidence="2" type="ORF">FA13DRAFT_1718402</name>
</gene>
<organism evidence="2 3">
    <name type="scientific">Coprinellus micaceus</name>
    <name type="common">Glistening ink-cap mushroom</name>
    <name type="synonym">Coprinus micaceus</name>
    <dbReference type="NCBI Taxonomy" id="71717"/>
    <lineage>
        <taxon>Eukaryota</taxon>
        <taxon>Fungi</taxon>
        <taxon>Dikarya</taxon>
        <taxon>Basidiomycota</taxon>
        <taxon>Agaricomycotina</taxon>
        <taxon>Agaricomycetes</taxon>
        <taxon>Agaricomycetidae</taxon>
        <taxon>Agaricales</taxon>
        <taxon>Agaricineae</taxon>
        <taxon>Psathyrellaceae</taxon>
        <taxon>Coprinellus</taxon>
    </lineage>
</organism>
<proteinExistence type="predicted"/>
<comment type="caution">
    <text evidence="2">The sequence shown here is derived from an EMBL/GenBank/DDBJ whole genome shotgun (WGS) entry which is preliminary data.</text>
</comment>
<evidence type="ECO:0000313" key="3">
    <source>
        <dbReference type="Proteomes" id="UP000298030"/>
    </source>
</evidence>
<evidence type="ECO:0000256" key="1">
    <source>
        <dbReference type="SAM" id="MobiDB-lite"/>
    </source>
</evidence>
<dbReference type="Proteomes" id="UP000298030">
    <property type="component" value="Unassembled WGS sequence"/>
</dbReference>